<dbReference type="InterPro" id="IPR010290">
    <property type="entry name" value="TM_effector"/>
</dbReference>
<dbReference type="RefSeq" id="WP_390212704.1">
    <property type="nucleotide sequence ID" value="NZ_JBHLXJ010000013.1"/>
</dbReference>
<feature type="transmembrane region" description="Helical" evidence="7">
    <location>
        <begin position="317"/>
        <end position="341"/>
    </location>
</feature>
<evidence type="ECO:0000313" key="9">
    <source>
        <dbReference type="EMBL" id="MFC0350420.1"/>
    </source>
</evidence>
<proteinExistence type="predicted"/>
<keyword evidence="2" id="KW-0813">Transport</keyword>
<dbReference type="InterPro" id="IPR036259">
    <property type="entry name" value="MFS_trans_sf"/>
</dbReference>
<evidence type="ECO:0000256" key="1">
    <source>
        <dbReference type="ARBA" id="ARBA00004651"/>
    </source>
</evidence>
<feature type="transmembrane region" description="Helical" evidence="7">
    <location>
        <begin position="294"/>
        <end position="311"/>
    </location>
</feature>
<comment type="caution">
    <text evidence="9">The sequence shown here is derived from an EMBL/GenBank/DDBJ whole genome shotgun (WGS) entry which is preliminary data.</text>
</comment>
<dbReference type="EMBL" id="JBHLXJ010000013">
    <property type="protein sequence ID" value="MFC0350420.1"/>
    <property type="molecule type" value="Genomic_DNA"/>
</dbReference>
<dbReference type="CDD" id="cd06173">
    <property type="entry name" value="MFS_MefA_like"/>
    <property type="match status" value="1"/>
</dbReference>
<feature type="transmembrane region" description="Helical" evidence="7">
    <location>
        <begin position="261"/>
        <end position="282"/>
    </location>
</feature>
<evidence type="ECO:0000256" key="6">
    <source>
        <dbReference type="ARBA" id="ARBA00023136"/>
    </source>
</evidence>
<organism evidence="9 10">
    <name type="scientific">Undibacterium danionis</name>
    <dbReference type="NCBI Taxonomy" id="1812100"/>
    <lineage>
        <taxon>Bacteria</taxon>
        <taxon>Pseudomonadati</taxon>
        <taxon>Pseudomonadota</taxon>
        <taxon>Betaproteobacteria</taxon>
        <taxon>Burkholderiales</taxon>
        <taxon>Oxalobacteraceae</taxon>
        <taxon>Undibacterium</taxon>
    </lineage>
</organism>
<dbReference type="PANTHER" id="PTHR23513">
    <property type="entry name" value="INTEGRAL MEMBRANE EFFLUX PROTEIN-RELATED"/>
    <property type="match status" value="1"/>
</dbReference>
<keyword evidence="10" id="KW-1185">Reference proteome</keyword>
<reference evidence="9 10" key="1">
    <citation type="submission" date="2024-09" db="EMBL/GenBank/DDBJ databases">
        <authorList>
            <person name="Sun Q."/>
            <person name="Mori K."/>
        </authorList>
    </citation>
    <scope>NUCLEOTIDE SEQUENCE [LARGE SCALE GENOMIC DNA]</scope>
    <source>
        <strain evidence="9 10">CCM 8677</strain>
    </source>
</reference>
<dbReference type="Pfam" id="PF05977">
    <property type="entry name" value="MFS_3"/>
    <property type="match status" value="1"/>
</dbReference>
<evidence type="ECO:0000256" key="7">
    <source>
        <dbReference type="SAM" id="Phobius"/>
    </source>
</evidence>
<evidence type="ECO:0000256" key="4">
    <source>
        <dbReference type="ARBA" id="ARBA00022692"/>
    </source>
</evidence>
<evidence type="ECO:0000313" key="10">
    <source>
        <dbReference type="Proteomes" id="UP001589844"/>
    </source>
</evidence>
<feature type="transmembrane region" description="Helical" evidence="7">
    <location>
        <begin position="380"/>
        <end position="400"/>
    </location>
</feature>
<protein>
    <submittedName>
        <fullName evidence="9">MFS transporter</fullName>
    </submittedName>
</protein>
<feature type="domain" description="Major facilitator superfamily (MFS) profile" evidence="8">
    <location>
        <begin position="15"/>
        <end position="406"/>
    </location>
</feature>
<feature type="transmembrane region" description="Helical" evidence="7">
    <location>
        <begin position="105"/>
        <end position="128"/>
    </location>
</feature>
<keyword evidence="3" id="KW-1003">Cell membrane</keyword>
<keyword evidence="4 7" id="KW-0812">Transmembrane</keyword>
<comment type="subcellular location">
    <subcellularLocation>
        <location evidence="1">Cell membrane</location>
        <topology evidence="1">Multi-pass membrane protein</topology>
    </subcellularLocation>
</comment>
<feature type="transmembrane region" description="Helical" evidence="7">
    <location>
        <begin position="230"/>
        <end position="249"/>
    </location>
</feature>
<accession>A0ABV6IF08</accession>
<feature type="transmembrane region" description="Helical" evidence="7">
    <location>
        <begin position="52"/>
        <end position="69"/>
    </location>
</feature>
<dbReference type="PANTHER" id="PTHR23513:SF11">
    <property type="entry name" value="STAPHYLOFERRIN A TRANSPORTER"/>
    <property type="match status" value="1"/>
</dbReference>
<feature type="transmembrane region" description="Helical" evidence="7">
    <location>
        <begin position="149"/>
        <end position="169"/>
    </location>
</feature>
<evidence type="ECO:0000259" key="8">
    <source>
        <dbReference type="PROSITE" id="PS50850"/>
    </source>
</evidence>
<dbReference type="InterPro" id="IPR020846">
    <property type="entry name" value="MFS_dom"/>
</dbReference>
<evidence type="ECO:0000256" key="3">
    <source>
        <dbReference type="ARBA" id="ARBA00022475"/>
    </source>
</evidence>
<sequence>MRNQHSLLLPLHQKRFCQLWIANLLSNLGNWSQTFALTWQVTSLTQSNFKTSLVQTALWAPLFIFAIPAGQLADALPKPRLLFISNLLACVIALTLWALSGSDMISINLMFWLCFLSASASAFTLPAWQTSMSELVSRSQLSAVSSLNNLSFNVAACIAPFLAGMFLLWLGPGPIYLFNALSFCGLLVIYYRWQHQLRTTHPTSIRLKRGMRQGVQQVLEQIRTTPSLKILLSLTFLVFCLCNAIPSLLPSFRYADTAPSAIHYGMRMGIFGGGAVAAAFLVSALRMRFTERQLLRLALSMYGLMLIALAMSKVYVFSMIALFIAGVAWSVIVTSFNSAALRAFSFALRARGLSIYILVNAAGQASGGLIWGRIADMFNLPTSAMLAGVVLLICAVFVHITQEFLEP</sequence>
<evidence type="ECO:0000256" key="5">
    <source>
        <dbReference type="ARBA" id="ARBA00022989"/>
    </source>
</evidence>
<name>A0ABV6IF08_9BURK</name>
<dbReference type="SUPFAM" id="SSF103473">
    <property type="entry name" value="MFS general substrate transporter"/>
    <property type="match status" value="1"/>
</dbReference>
<dbReference type="Gene3D" id="1.20.1250.20">
    <property type="entry name" value="MFS general substrate transporter like domains"/>
    <property type="match status" value="1"/>
</dbReference>
<dbReference type="PROSITE" id="PS50850">
    <property type="entry name" value="MFS"/>
    <property type="match status" value="1"/>
</dbReference>
<dbReference type="Proteomes" id="UP001589844">
    <property type="component" value="Unassembled WGS sequence"/>
</dbReference>
<feature type="transmembrane region" description="Helical" evidence="7">
    <location>
        <begin position="81"/>
        <end position="99"/>
    </location>
</feature>
<feature type="transmembrane region" description="Helical" evidence="7">
    <location>
        <begin position="175"/>
        <end position="193"/>
    </location>
</feature>
<keyword evidence="5 7" id="KW-1133">Transmembrane helix</keyword>
<evidence type="ECO:0000256" key="2">
    <source>
        <dbReference type="ARBA" id="ARBA00022448"/>
    </source>
</evidence>
<keyword evidence="6 7" id="KW-0472">Membrane</keyword>
<gene>
    <name evidence="9" type="ORF">ACFFJH_11425</name>
</gene>
<feature type="transmembrane region" description="Helical" evidence="7">
    <location>
        <begin position="353"/>
        <end position="374"/>
    </location>
</feature>